<evidence type="ECO:0000259" key="4">
    <source>
        <dbReference type="Pfam" id="PF23317"/>
    </source>
</evidence>
<feature type="transmembrane region" description="Helical" evidence="2">
    <location>
        <begin position="400"/>
        <end position="425"/>
    </location>
</feature>
<dbReference type="InterPro" id="IPR056337">
    <property type="entry name" value="LHD_YVC1"/>
</dbReference>
<dbReference type="STRING" id="1314777.A0A164VNU8"/>
<evidence type="ECO:0000256" key="2">
    <source>
        <dbReference type="SAM" id="Phobius"/>
    </source>
</evidence>
<dbReference type="PANTHER" id="PTHR35859">
    <property type="entry name" value="NONSELECTIVE CATION CHANNEL PROTEIN"/>
    <property type="match status" value="1"/>
</dbReference>
<feature type="transmembrane region" description="Helical" evidence="2">
    <location>
        <begin position="247"/>
        <end position="265"/>
    </location>
</feature>
<gene>
    <name evidence="5" type="ORF">SISNIDRAFT_410158</name>
</gene>
<feature type="compositionally biased region" description="Polar residues" evidence="1">
    <location>
        <begin position="591"/>
        <end position="604"/>
    </location>
</feature>
<protein>
    <recommendedName>
        <fullName evidence="7">Ion transport domain-containing protein</fullName>
    </recommendedName>
</protein>
<dbReference type="InterPro" id="IPR056336">
    <property type="entry name" value="YVC1_C"/>
</dbReference>
<feature type="transmembrane region" description="Helical" evidence="2">
    <location>
        <begin position="464"/>
        <end position="484"/>
    </location>
</feature>
<feature type="region of interest" description="Disordered" evidence="1">
    <location>
        <begin position="568"/>
        <end position="657"/>
    </location>
</feature>
<evidence type="ECO:0000313" key="6">
    <source>
        <dbReference type="Proteomes" id="UP000076722"/>
    </source>
</evidence>
<organism evidence="5 6">
    <name type="scientific">Sistotremastrum niveocremeum HHB9708</name>
    <dbReference type="NCBI Taxonomy" id="1314777"/>
    <lineage>
        <taxon>Eukaryota</taxon>
        <taxon>Fungi</taxon>
        <taxon>Dikarya</taxon>
        <taxon>Basidiomycota</taxon>
        <taxon>Agaricomycotina</taxon>
        <taxon>Agaricomycetes</taxon>
        <taxon>Sistotremastrales</taxon>
        <taxon>Sistotremastraceae</taxon>
        <taxon>Sertulicium</taxon>
        <taxon>Sertulicium niveocremeum</taxon>
    </lineage>
</organism>
<feature type="domain" description="YVC1 N-terminal linker helical" evidence="3">
    <location>
        <begin position="20"/>
        <end position="197"/>
    </location>
</feature>
<evidence type="ECO:0000256" key="1">
    <source>
        <dbReference type="SAM" id="MobiDB-lite"/>
    </source>
</evidence>
<keyword evidence="2" id="KW-1133">Transmembrane helix</keyword>
<dbReference type="PANTHER" id="PTHR35859:SF1">
    <property type="entry name" value="NONSELECTIVE CATION CHANNEL PROTEIN"/>
    <property type="match status" value="1"/>
</dbReference>
<dbReference type="EMBL" id="KV419404">
    <property type="protein sequence ID" value="KZS94322.1"/>
    <property type="molecule type" value="Genomic_DNA"/>
</dbReference>
<feature type="region of interest" description="Disordered" evidence="1">
    <location>
        <begin position="764"/>
        <end position="783"/>
    </location>
</feature>
<name>A0A164VNU8_9AGAM</name>
<feature type="transmembrane region" description="Helical" evidence="2">
    <location>
        <begin position="356"/>
        <end position="380"/>
    </location>
</feature>
<keyword evidence="2" id="KW-0812">Transmembrane</keyword>
<dbReference type="AlphaFoldDB" id="A0A164VNU8"/>
<dbReference type="Pfam" id="PF23317">
    <property type="entry name" value="YVC1_C"/>
    <property type="match status" value="1"/>
</dbReference>
<dbReference type="OrthoDB" id="2373987at2759"/>
<feature type="transmembrane region" description="Helical" evidence="2">
    <location>
        <begin position="286"/>
        <end position="308"/>
    </location>
</feature>
<keyword evidence="2" id="KW-0472">Membrane</keyword>
<feature type="transmembrane region" description="Helical" evidence="2">
    <location>
        <begin position="224"/>
        <end position="241"/>
    </location>
</feature>
<evidence type="ECO:0000259" key="3">
    <source>
        <dbReference type="Pfam" id="PF23190"/>
    </source>
</evidence>
<dbReference type="InterPro" id="IPR052971">
    <property type="entry name" value="TRP_calcium_channel"/>
</dbReference>
<dbReference type="Pfam" id="PF23190">
    <property type="entry name" value="LHD_TRPY1"/>
    <property type="match status" value="1"/>
</dbReference>
<reference evidence="5 6" key="1">
    <citation type="journal article" date="2016" name="Mol. Biol. Evol.">
        <title>Comparative Genomics of Early-Diverging Mushroom-Forming Fungi Provides Insights into the Origins of Lignocellulose Decay Capabilities.</title>
        <authorList>
            <person name="Nagy L.G."/>
            <person name="Riley R."/>
            <person name="Tritt A."/>
            <person name="Adam C."/>
            <person name="Daum C."/>
            <person name="Floudas D."/>
            <person name="Sun H."/>
            <person name="Yadav J.S."/>
            <person name="Pangilinan J."/>
            <person name="Larsson K.H."/>
            <person name="Matsuura K."/>
            <person name="Barry K."/>
            <person name="Labutti K."/>
            <person name="Kuo R."/>
            <person name="Ohm R.A."/>
            <person name="Bhattacharya S.S."/>
            <person name="Shirouzu T."/>
            <person name="Yoshinaga Y."/>
            <person name="Martin F.M."/>
            <person name="Grigoriev I.V."/>
            <person name="Hibbett D.S."/>
        </authorList>
    </citation>
    <scope>NUCLEOTIDE SEQUENCE [LARGE SCALE GENOMIC DNA]</scope>
    <source>
        <strain evidence="5 6">HHB9708</strain>
    </source>
</reference>
<dbReference type="Proteomes" id="UP000076722">
    <property type="component" value="Unassembled WGS sequence"/>
</dbReference>
<sequence length="803" mass="89784">MPLLQEQLDATPVYPTIHMIRQVRTIVSDAPLSRDAILATDLSYTLIRPLEEKYIRIQSEGNKAVVFCFLLNRVQFLRDQTFATAPVSTTRAMLCEILAIRVLRANSSLLDLALVMTRTWPVFNGASDEVLALAKEDAGDDRYQERVGNAIEVAIVGKSKRFIKSPACQTVINAIWSGKCLYQAESNHSFLADTYKRTPIHLYDPFKAPLLDHYRLKVPAVRSVLEYMNFLILFLLFVITLEAYEPMRLNTIEVVFMVYALGFSLERLAAMQEHGLRVFFSGTWNGFDLVFVTIYFSYATLRIYGVYWDNAWARISGFDILSLAACLMFPRLAFTTLSSNLMVLSVRAMLIQFVQLMLIAAFCFAGFLYALWTQIAWWMLDLWFGLDASGFDNATTFHPVFGPMLMISYTCLSSTLLLTILVSILSHTFSTINEDADAEALYRHAVYTIEGVHADAIFSYQPPLNLIALFIMVPAGYIITPRWFHKINVFMIRLTGFPILLTIGIYERQCQKLGVDGFGELVSHVTEILIDKLPHAIKHFSIFEDLMGLGGIDVDAVFYIEDEINENAAVDTQDDTPSDEGNQGMIRRRSSAYQSKSPAATLTETPARATGTGSPLSPDRHGFRQRLQSRASRVRLNSHFAEPRPGLSISQQSNEPSPLARLYQPIIVGDDDHNNNGMNSSGGSHYGAITPNRRPSISQLQTHRRAATEPHLPPSHANPQSVSSSASLGAFRFPASTGSNATPINISVEPPNERYPETVQEVEDDMDAGTGGPADLSRRMQAVEQRQKNIEALLERLCDNLGK</sequence>
<evidence type="ECO:0008006" key="7">
    <source>
        <dbReference type="Google" id="ProtNLM"/>
    </source>
</evidence>
<keyword evidence="6" id="KW-1185">Reference proteome</keyword>
<accession>A0A164VNU8</accession>
<proteinExistence type="predicted"/>
<feature type="region of interest" description="Disordered" evidence="1">
    <location>
        <begin position="674"/>
        <end position="725"/>
    </location>
</feature>
<evidence type="ECO:0000313" key="5">
    <source>
        <dbReference type="EMBL" id="KZS94322.1"/>
    </source>
</evidence>
<feature type="domain" description="Calcium channel YVC1-like C-terminal transmembrane" evidence="4">
    <location>
        <begin position="230"/>
        <end position="515"/>
    </location>
</feature>